<feature type="compositionally biased region" description="Low complexity" evidence="3">
    <location>
        <begin position="81"/>
        <end position="101"/>
    </location>
</feature>
<evidence type="ECO:0000256" key="2">
    <source>
        <dbReference type="ARBA" id="ARBA00023242"/>
    </source>
</evidence>
<evidence type="ECO:0000313" key="6">
    <source>
        <dbReference type="Proteomes" id="UP000304951"/>
    </source>
</evidence>
<dbReference type="Proteomes" id="UP000304951">
    <property type="component" value="Unassembled WGS sequence"/>
</dbReference>
<evidence type="ECO:0000259" key="4">
    <source>
        <dbReference type="PROSITE" id="PS50048"/>
    </source>
</evidence>
<dbReference type="GO" id="GO:0045944">
    <property type="term" value="P:positive regulation of transcription by RNA polymerase II"/>
    <property type="evidence" value="ECO:0007669"/>
    <property type="project" value="TreeGrafter"/>
</dbReference>
<name>A0A4S8S997_AURPU</name>
<dbReference type="GO" id="GO:0005634">
    <property type="term" value="C:nucleus"/>
    <property type="evidence" value="ECO:0007669"/>
    <property type="project" value="UniProtKB-SubCell"/>
</dbReference>
<reference evidence="5 6" key="1">
    <citation type="submission" date="2018-10" db="EMBL/GenBank/DDBJ databases">
        <title>Fifty Aureobasidium pullulans genomes reveal a recombining polyextremotolerant generalist.</title>
        <authorList>
            <person name="Gostincar C."/>
            <person name="Turk M."/>
            <person name="Zajc J."/>
            <person name="Gunde-Cimerman N."/>
        </authorList>
    </citation>
    <scope>NUCLEOTIDE SEQUENCE [LARGE SCALE GENOMIC DNA]</scope>
    <source>
        <strain evidence="5 6">EXF-11900</strain>
    </source>
</reference>
<dbReference type="AlphaFoldDB" id="A0A4S8S997"/>
<dbReference type="PROSITE" id="PS00463">
    <property type="entry name" value="ZN2_CY6_FUNGAL_1"/>
    <property type="match status" value="1"/>
</dbReference>
<feature type="compositionally biased region" description="Polar residues" evidence="3">
    <location>
        <begin position="120"/>
        <end position="129"/>
    </location>
</feature>
<protein>
    <recommendedName>
        <fullName evidence="4">Zn(2)-C6 fungal-type domain-containing protein</fullName>
    </recommendedName>
</protein>
<feature type="domain" description="Zn(2)-C6 fungal-type" evidence="4">
    <location>
        <begin position="20"/>
        <end position="50"/>
    </location>
</feature>
<dbReference type="SUPFAM" id="SSF57701">
    <property type="entry name" value="Zn2/Cys6 DNA-binding domain"/>
    <property type="match status" value="1"/>
</dbReference>
<dbReference type="InterPro" id="IPR036864">
    <property type="entry name" value="Zn2-C6_fun-type_DNA-bd_sf"/>
</dbReference>
<gene>
    <name evidence="5" type="ORF">D6D28_07940</name>
</gene>
<feature type="compositionally biased region" description="Pro residues" evidence="3">
    <location>
        <begin position="213"/>
        <end position="225"/>
    </location>
</feature>
<dbReference type="GO" id="GO:0000981">
    <property type="term" value="F:DNA-binding transcription factor activity, RNA polymerase II-specific"/>
    <property type="evidence" value="ECO:0007669"/>
    <property type="project" value="InterPro"/>
</dbReference>
<comment type="caution">
    <text evidence="5">The sequence shown here is derived from an EMBL/GenBank/DDBJ whole genome shotgun (WGS) entry which is preliminary data.</text>
</comment>
<dbReference type="GO" id="GO:0000976">
    <property type="term" value="F:transcription cis-regulatory region binding"/>
    <property type="evidence" value="ECO:0007669"/>
    <property type="project" value="TreeGrafter"/>
</dbReference>
<feature type="region of interest" description="Disordered" evidence="3">
    <location>
        <begin position="319"/>
        <end position="341"/>
    </location>
</feature>
<feature type="compositionally biased region" description="Polar residues" evidence="3">
    <location>
        <begin position="326"/>
        <end position="341"/>
    </location>
</feature>
<dbReference type="PROSITE" id="PS50048">
    <property type="entry name" value="ZN2_CY6_FUNGAL_2"/>
    <property type="match status" value="1"/>
</dbReference>
<feature type="compositionally biased region" description="Basic and acidic residues" evidence="3">
    <location>
        <begin position="196"/>
        <end position="207"/>
    </location>
</feature>
<comment type="subcellular location">
    <subcellularLocation>
        <location evidence="1">Nucleus</location>
    </subcellularLocation>
</comment>
<feature type="region of interest" description="Disordered" evidence="3">
    <location>
        <begin position="1"/>
        <end position="22"/>
    </location>
</feature>
<keyword evidence="2" id="KW-0539">Nucleus</keyword>
<feature type="region of interest" description="Disordered" evidence="3">
    <location>
        <begin position="642"/>
        <end position="661"/>
    </location>
</feature>
<accession>A0A4S8S997</accession>
<evidence type="ECO:0000256" key="3">
    <source>
        <dbReference type="SAM" id="MobiDB-lite"/>
    </source>
</evidence>
<evidence type="ECO:0000256" key="1">
    <source>
        <dbReference type="ARBA" id="ARBA00004123"/>
    </source>
</evidence>
<dbReference type="PANTHER" id="PTHR37534:SF43">
    <property type="entry name" value="FINGER DOMAIN PROTEIN, PUTATIVE (AFU_ORTHOLOGUE AFUA_1G01850)-RELATED"/>
    <property type="match status" value="1"/>
</dbReference>
<dbReference type="CDD" id="cd00067">
    <property type="entry name" value="GAL4"/>
    <property type="match status" value="1"/>
</dbReference>
<dbReference type="EMBL" id="QZAF01000467">
    <property type="protein sequence ID" value="THV66904.1"/>
    <property type="molecule type" value="Genomic_DNA"/>
</dbReference>
<dbReference type="Pfam" id="PF11951">
    <property type="entry name" value="Fungal_trans_2"/>
    <property type="match status" value="1"/>
</dbReference>
<organism evidence="5 6">
    <name type="scientific">Aureobasidium pullulans</name>
    <name type="common">Black yeast</name>
    <name type="synonym">Pullularia pullulans</name>
    <dbReference type="NCBI Taxonomy" id="5580"/>
    <lineage>
        <taxon>Eukaryota</taxon>
        <taxon>Fungi</taxon>
        <taxon>Dikarya</taxon>
        <taxon>Ascomycota</taxon>
        <taxon>Pezizomycotina</taxon>
        <taxon>Dothideomycetes</taxon>
        <taxon>Dothideomycetidae</taxon>
        <taxon>Dothideales</taxon>
        <taxon>Saccotheciaceae</taxon>
        <taxon>Aureobasidium</taxon>
    </lineage>
</organism>
<feature type="compositionally biased region" description="Polar residues" evidence="3">
    <location>
        <begin position="171"/>
        <end position="183"/>
    </location>
</feature>
<dbReference type="InterPro" id="IPR021858">
    <property type="entry name" value="Fun_TF"/>
</dbReference>
<sequence length="785" mass="86320">MPRSKPPTAGNEPKKRSRTGCHGCKNRKVKCDEAKPRCSNCVKLNEECDYSLKLQWGGRSKKEQNAFSAMANATSGFSTISFAAPGASPAAAVPSSAQTPPGSEGQYSTPDVANRDSSSRVDAQSTSFNHETEQEAQSSSYTSRPSTYPEPPNSYSSLPQFALPNPYHSMNPPTGQHYRSPSLTRPPSPYDFAWSSEDRTKRVRLDSGDGPPRSLPPLFPRPGLPEPVGSSFSPYDQPSPGASYMSVNSAPSPLTPGSSSAHASPGLRRLSVNYLLSGPAGDHASPRSSYDRFGGYRKVEDGCTIYGYDYGLPDLDIPKNDDNGAINPQTPAASMQSPSLSDAAWSPSQLYESPLEKPAFERGGYYARPVPIRIPLELEPLPAQLSDSPMNLIYFHHFLNHTARILVPHDCPDNPLKSTLPRIAVRNPNLLNLLLAYSASHRARLLSHPEPANRIATWLRDVFPSLRHSLSSNSPISNATLTTAIMLASRECINPDSLDVSIPWQQHLSIARQIIISRGGLKDKGVNGDPFVNFLARWFAYLDVIGSLSGFRNEAPLDDCYMSFDHDDDHSDDTYGFTIDCFFGFTNCCISLLARVARLARQCGAQRIDEEGNIDIHWQPGSEILEQAESLKEELSHSRHHIQRGCRHSNTGSEEDQTHSERTRLELQEMVSVNESFHLAGLIHLHRRVFCLPSSSPVIQENVKLVLKALSGVRRGGTAESSLLFPMFSAGCEATDPADREAILERLKLVEGLGMTYVRNARNLMEKSWETGKSWEGLVKGEFLG</sequence>
<dbReference type="Gene3D" id="4.10.240.10">
    <property type="entry name" value="Zn(2)-C6 fungal-type DNA-binding domain"/>
    <property type="match status" value="1"/>
</dbReference>
<feature type="region of interest" description="Disordered" evidence="3">
    <location>
        <begin position="79"/>
        <end position="265"/>
    </location>
</feature>
<dbReference type="PANTHER" id="PTHR37534">
    <property type="entry name" value="TRANSCRIPTIONAL ACTIVATOR PROTEIN UGA3"/>
    <property type="match status" value="1"/>
</dbReference>
<feature type="compositionally biased region" description="Low complexity" evidence="3">
    <location>
        <begin position="138"/>
        <end position="147"/>
    </location>
</feature>
<dbReference type="Pfam" id="PF00172">
    <property type="entry name" value="Zn_clus"/>
    <property type="match status" value="1"/>
</dbReference>
<feature type="compositionally biased region" description="Polar residues" evidence="3">
    <location>
        <begin position="245"/>
        <end position="262"/>
    </location>
</feature>
<proteinExistence type="predicted"/>
<dbReference type="GO" id="GO:0008270">
    <property type="term" value="F:zinc ion binding"/>
    <property type="evidence" value="ECO:0007669"/>
    <property type="project" value="InterPro"/>
</dbReference>
<evidence type="ECO:0000313" key="5">
    <source>
        <dbReference type="EMBL" id="THV66904.1"/>
    </source>
</evidence>
<dbReference type="InterPro" id="IPR001138">
    <property type="entry name" value="Zn2Cys6_DnaBD"/>
</dbReference>
<dbReference type="SMART" id="SM00066">
    <property type="entry name" value="GAL4"/>
    <property type="match status" value="1"/>
</dbReference>